<dbReference type="AlphaFoldDB" id="A0A285CKV7"/>
<evidence type="ECO:0000313" key="2">
    <source>
        <dbReference type="EMBL" id="SNX68189.1"/>
    </source>
</evidence>
<evidence type="ECO:0000259" key="1">
    <source>
        <dbReference type="Pfam" id="PF13482"/>
    </source>
</evidence>
<dbReference type="SUPFAM" id="SSF53098">
    <property type="entry name" value="Ribonuclease H-like"/>
    <property type="match status" value="1"/>
</dbReference>
<dbReference type="Pfam" id="PF13482">
    <property type="entry name" value="RNase_H_2"/>
    <property type="match status" value="1"/>
</dbReference>
<dbReference type="PANTHER" id="PTHR38462:SF1">
    <property type="entry name" value="YPRB RIBONUCLEASE H-LIKE DOMAIN-CONTAINING PROTEIN"/>
    <property type="match status" value="1"/>
</dbReference>
<name>A0A285CKV7_9BACI</name>
<sequence length="417" mass="47848">MSIKGKLNRMKNHLSIDSGPNKDFSKAFQIAEIDSWKENGFILYEAKDGYCFVKKKKYPLSFQVGRYSVQDFQKAVRIWQHYDGKHPLSSKGYRDTDLFFFDTESTGLGSGAGNHLFILGHARIDHGNLIVTQHILPEPGFEVALYESFLSECNVQALVTYNGKAFDWPLVQAKYSLIRNEVAKLPAFGHFDLFHACKRLFKHELPSMKLSVIEKEVLGVARGEDVPGYLSGMIYQDFLERKDPEGIFALCLHNERDILSLVSLYTHLSFLVHQQTETVSSVAFEIGRWEAASGNIKKAITQLQILADTKNEWNDQAKFQLASQYKKTKQIEDAIPLWLELASHSSDLKKIISCIELAKWMEHINKDFSEALKFTENALNEAIENKRLTSKKRENLYRDLMKRKLRLLRKITNSFPG</sequence>
<dbReference type="PANTHER" id="PTHR38462">
    <property type="entry name" value="EXONUCLEASE-LIKE PROTEIN"/>
    <property type="match status" value="1"/>
</dbReference>
<dbReference type="RefSeq" id="WP_097157585.1">
    <property type="nucleotide sequence ID" value="NZ_JBEPMQ010000001.1"/>
</dbReference>
<accession>A0A285CKV7</accession>
<dbReference type="InterPro" id="IPR011990">
    <property type="entry name" value="TPR-like_helical_dom_sf"/>
</dbReference>
<keyword evidence="3" id="KW-1185">Reference proteome</keyword>
<reference evidence="2 3" key="1">
    <citation type="submission" date="2017-08" db="EMBL/GenBank/DDBJ databases">
        <authorList>
            <person name="de Groot N.N."/>
        </authorList>
    </citation>
    <scope>NUCLEOTIDE SEQUENCE [LARGE SCALE GENOMIC DNA]</scope>
    <source>
        <strain evidence="2 3">JC228</strain>
    </source>
</reference>
<dbReference type="Gene3D" id="1.25.40.10">
    <property type="entry name" value="Tetratricopeptide repeat domain"/>
    <property type="match status" value="1"/>
</dbReference>
<dbReference type="InterPro" id="IPR038720">
    <property type="entry name" value="YprB_RNase_H-like_dom"/>
</dbReference>
<gene>
    <name evidence="2" type="ORF">SAMN05877753_102398</name>
</gene>
<feature type="domain" description="YprB ribonuclease H-like" evidence="1">
    <location>
        <begin position="100"/>
        <end position="268"/>
    </location>
</feature>
<organism evidence="2 3">
    <name type="scientific">Bacillus oleivorans</name>
    <dbReference type="NCBI Taxonomy" id="1448271"/>
    <lineage>
        <taxon>Bacteria</taxon>
        <taxon>Bacillati</taxon>
        <taxon>Bacillota</taxon>
        <taxon>Bacilli</taxon>
        <taxon>Bacillales</taxon>
        <taxon>Bacillaceae</taxon>
        <taxon>Bacillus</taxon>
    </lineage>
</organism>
<dbReference type="OrthoDB" id="9790530at2"/>
<proteinExistence type="predicted"/>
<dbReference type="Proteomes" id="UP000219546">
    <property type="component" value="Unassembled WGS sequence"/>
</dbReference>
<protein>
    <recommendedName>
        <fullName evidence="1">YprB ribonuclease H-like domain-containing protein</fullName>
    </recommendedName>
</protein>
<dbReference type="InterPro" id="IPR012337">
    <property type="entry name" value="RNaseH-like_sf"/>
</dbReference>
<dbReference type="EMBL" id="OAOP01000002">
    <property type="protein sequence ID" value="SNX68189.1"/>
    <property type="molecule type" value="Genomic_DNA"/>
</dbReference>
<dbReference type="SUPFAM" id="SSF48452">
    <property type="entry name" value="TPR-like"/>
    <property type="match status" value="1"/>
</dbReference>
<evidence type="ECO:0000313" key="3">
    <source>
        <dbReference type="Proteomes" id="UP000219546"/>
    </source>
</evidence>